<keyword evidence="1" id="KW-0418">Kinase</keyword>
<keyword evidence="1" id="KW-0808">Transferase</keyword>
<sequence length="193" mass="21531">MIETVQVVETERPPAPVQTQSFRLTRPSIVGPDIPVHPYPIKLSGPVQRGFGRGSKDLGCPTANLPDDALPAMSNVVKPGVYYGFAKISPVEGQESELPVGDSGVLPMVMSLGWNPFYKNERMTAEIHIMHEFQSDFYGHNMKALVLGYIRPELDYTSREALIDDIETDKRVSLNSLQRPDYQTFASDPFFTD</sequence>
<evidence type="ECO:0000313" key="1">
    <source>
        <dbReference type="EMBL" id="KAH7931293.1"/>
    </source>
</evidence>
<proteinExistence type="predicted"/>
<gene>
    <name evidence="1" type="ORF">BV22DRAFT_998484</name>
</gene>
<accession>A0ACB8C0Y3</accession>
<dbReference type="Proteomes" id="UP000790709">
    <property type="component" value="Unassembled WGS sequence"/>
</dbReference>
<evidence type="ECO:0000313" key="2">
    <source>
        <dbReference type="Proteomes" id="UP000790709"/>
    </source>
</evidence>
<comment type="caution">
    <text evidence="1">The sequence shown here is derived from an EMBL/GenBank/DDBJ whole genome shotgun (WGS) entry which is preliminary data.</text>
</comment>
<organism evidence="1 2">
    <name type="scientific">Leucogyrophana mollusca</name>
    <dbReference type="NCBI Taxonomy" id="85980"/>
    <lineage>
        <taxon>Eukaryota</taxon>
        <taxon>Fungi</taxon>
        <taxon>Dikarya</taxon>
        <taxon>Basidiomycota</taxon>
        <taxon>Agaricomycotina</taxon>
        <taxon>Agaricomycetes</taxon>
        <taxon>Agaricomycetidae</taxon>
        <taxon>Boletales</taxon>
        <taxon>Boletales incertae sedis</taxon>
        <taxon>Leucogyrophana</taxon>
    </lineage>
</organism>
<name>A0ACB8C0Y3_9AGAM</name>
<protein>
    <submittedName>
        <fullName evidence="1">Riboflavin kinase</fullName>
    </submittedName>
</protein>
<keyword evidence="2" id="KW-1185">Reference proteome</keyword>
<dbReference type="EMBL" id="MU266327">
    <property type="protein sequence ID" value="KAH7931293.1"/>
    <property type="molecule type" value="Genomic_DNA"/>
</dbReference>
<reference evidence="1" key="1">
    <citation type="journal article" date="2021" name="New Phytol.">
        <title>Evolutionary innovations through gain and loss of genes in the ectomycorrhizal Boletales.</title>
        <authorList>
            <person name="Wu G."/>
            <person name="Miyauchi S."/>
            <person name="Morin E."/>
            <person name="Kuo A."/>
            <person name="Drula E."/>
            <person name="Varga T."/>
            <person name="Kohler A."/>
            <person name="Feng B."/>
            <person name="Cao Y."/>
            <person name="Lipzen A."/>
            <person name="Daum C."/>
            <person name="Hundley H."/>
            <person name="Pangilinan J."/>
            <person name="Johnson J."/>
            <person name="Barry K."/>
            <person name="LaButti K."/>
            <person name="Ng V."/>
            <person name="Ahrendt S."/>
            <person name="Min B."/>
            <person name="Choi I.G."/>
            <person name="Park H."/>
            <person name="Plett J.M."/>
            <person name="Magnuson J."/>
            <person name="Spatafora J.W."/>
            <person name="Nagy L.G."/>
            <person name="Henrissat B."/>
            <person name="Grigoriev I.V."/>
            <person name="Yang Z.L."/>
            <person name="Xu J."/>
            <person name="Martin F.M."/>
        </authorList>
    </citation>
    <scope>NUCLEOTIDE SEQUENCE</scope>
    <source>
        <strain evidence="1">KUC20120723A-06</strain>
    </source>
</reference>